<dbReference type="AlphaFoldDB" id="A0A1H6ES34"/>
<evidence type="ECO:0000256" key="1">
    <source>
        <dbReference type="SAM" id="Coils"/>
    </source>
</evidence>
<dbReference type="EMBL" id="FNVT01000014">
    <property type="protein sequence ID" value="SEG99901.1"/>
    <property type="molecule type" value="Genomic_DNA"/>
</dbReference>
<evidence type="ECO:0000313" key="3">
    <source>
        <dbReference type="Proteomes" id="UP000236732"/>
    </source>
</evidence>
<keyword evidence="3" id="KW-1185">Reference proteome</keyword>
<organism evidence="2 3">
    <name type="scientific">Nonomuraea solani</name>
    <dbReference type="NCBI Taxonomy" id="1144553"/>
    <lineage>
        <taxon>Bacteria</taxon>
        <taxon>Bacillati</taxon>
        <taxon>Actinomycetota</taxon>
        <taxon>Actinomycetes</taxon>
        <taxon>Streptosporangiales</taxon>
        <taxon>Streptosporangiaceae</taxon>
        <taxon>Nonomuraea</taxon>
    </lineage>
</organism>
<keyword evidence="1" id="KW-0175">Coiled coil</keyword>
<protein>
    <submittedName>
        <fullName evidence="2">Uncharacterized protein</fullName>
    </submittedName>
</protein>
<name>A0A1H6ES34_9ACTN</name>
<gene>
    <name evidence="2" type="ORF">SAMN05444920_114177</name>
</gene>
<proteinExistence type="predicted"/>
<evidence type="ECO:0000313" key="2">
    <source>
        <dbReference type="EMBL" id="SEG99901.1"/>
    </source>
</evidence>
<sequence>MIGGRMVMEAPVLDAELLALKKRVNQLEEHVRQLNAANLALVRAMEALHAQSKAGHASAGA</sequence>
<feature type="coiled-coil region" evidence="1">
    <location>
        <begin position="17"/>
        <end position="47"/>
    </location>
</feature>
<reference evidence="2 3" key="1">
    <citation type="submission" date="2016-10" db="EMBL/GenBank/DDBJ databases">
        <authorList>
            <person name="de Groot N.N."/>
        </authorList>
    </citation>
    <scope>NUCLEOTIDE SEQUENCE [LARGE SCALE GENOMIC DNA]</scope>
    <source>
        <strain evidence="2 3">CGMCC 4.7037</strain>
    </source>
</reference>
<accession>A0A1H6ES34</accession>
<dbReference type="Proteomes" id="UP000236732">
    <property type="component" value="Unassembled WGS sequence"/>
</dbReference>